<feature type="domain" description="HTH tetR-type" evidence="5">
    <location>
        <begin position="1"/>
        <end position="58"/>
    </location>
</feature>
<dbReference type="EMBL" id="RDBE01000002">
    <property type="protein sequence ID" value="RLV50399.1"/>
    <property type="molecule type" value="Genomic_DNA"/>
</dbReference>
<evidence type="ECO:0000259" key="5">
    <source>
        <dbReference type="PROSITE" id="PS50977"/>
    </source>
</evidence>
<dbReference type="Gene3D" id="1.10.10.60">
    <property type="entry name" value="Homeodomain-like"/>
    <property type="match status" value="1"/>
</dbReference>
<gene>
    <name evidence="6" type="ORF">D9V37_04955</name>
</gene>
<dbReference type="InterPro" id="IPR004111">
    <property type="entry name" value="Repressor_TetR_C"/>
</dbReference>
<accession>A0A3L8P6Y8</accession>
<evidence type="ECO:0000313" key="7">
    <source>
        <dbReference type="Proteomes" id="UP000281708"/>
    </source>
</evidence>
<evidence type="ECO:0000256" key="2">
    <source>
        <dbReference type="ARBA" id="ARBA00023125"/>
    </source>
</evidence>
<proteinExistence type="predicted"/>
<dbReference type="SUPFAM" id="SSF48498">
    <property type="entry name" value="Tetracyclin repressor-like, C-terminal domain"/>
    <property type="match status" value="1"/>
</dbReference>
<dbReference type="OrthoDB" id="4427109at2"/>
<dbReference type="Proteomes" id="UP000281708">
    <property type="component" value="Unassembled WGS sequence"/>
</dbReference>
<dbReference type="Pfam" id="PF02909">
    <property type="entry name" value="TetR_C_1"/>
    <property type="match status" value="1"/>
</dbReference>
<dbReference type="GO" id="GO:0000976">
    <property type="term" value="F:transcription cis-regulatory region binding"/>
    <property type="evidence" value="ECO:0007669"/>
    <property type="project" value="TreeGrafter"/>
</dbReference>
<dbReference type="PROSITE" id="PS50977">
    <property type="entry name" value="HTH_TETR_2"/>
    <property type="match status" value="1"/>
</dbReference>
<evidence type="ECO:0000313" key="6">
    <source>
        <dbReference type="EMBL" id="RLV50399.1"/>
    </source>
</evidence>
<dbReference type="GO" id="GO:0045892">
    <property type="term" value="P:negative regulation of DNA-templated transcription"/>
    <property type="evidence" value="ECO:0007669"/>
    <property type="project" value="InterPro"/>
</dbReference>
<keyword evidence="3" id="KW-0804">Transcription</keyword>
<dbReference type="PANTHER" id="PTHR30055:SF151">
    <property type="entry name" value="TRANSCRIPTIONAL REGULATORY PROTEIN"/>
    <property type="match status" value="1"/>
</dbReference>
<dbReference type="InterPro" id="IPR050109">
    <property type="entry name" value="HTH-type_TetR-like_transc_reg"/>
</dbReference>
<feature type="DNA-binding region" description="H-T-H motif" evidence="4">
    <location>
        <begin position="21"/>
        <end position="40"/>
    </location>
</feature>
<dbReference type="InterPro" id="IPR009057">
    <property type="entry name" value="Homeodomain-like_sf"/>
</dbReference>
<keyword evidence="7" id="KW-1185">Reference proteome</keyword>
<dbReference type="PANTHER" id="PTHR30055">
    <property type="entry name" value="HTH-TYPE TRANSCRIPTIONAL REGULATOR RUTR"/>
    <property type="match status" value="1"/>
</dbReference>
<name>A0A3L8P6Y8_9ACTN</name>
<dbReference type="GO" id="GO:0003700">
    <property type="term" value="F:DNA-binding transcription factor activity"/>
    <property type="evidence" value="ECO:0007669"/>
    <property type="project" value="TreeGrafter"/>
</dbReference>
<keyword evidence="1" id="KW-0805">Transcription regulation</keyword>
<dbReference type="AlphaFoldDB" id="A0A3L8P6Y8"/>
<evidence type="ECO:0000256" key="1">
    <source>
        <dbReference type="ARBA" id="ARBA00023015"/>
    </source>
</evidence>
<protein>
    <submittedName>
        <fullName evidence="6">TetR family transcriptional regulator</fullName>
    </submittedName>
</protein>
<dbReference type="Pfam" id="PF00440">
    <property type="entry name" value="TetR_N"/>
    <property type="match status" value="1"/>
</dbReference>
<dbReference type="Gene3D" id="1.10.357.10">
    <property type="entry name" value="Tetracycline Repressor, domain 2"/>
    <property type="match status" value="1"/>
</dbReference>
<reference evidence="6 7" key="1">
    <citation type="submission" date="2018-10" db="EMBL/GenBank/DDBJ databases">
        <title>Marmoricola sp. 4Q3S-7 whole genome shotgun sequence.</title>
        <authorList>
            <person name="Li F."/>
        </authorList>
    </citation>
    <scope>NUCLEOTIDE SEQUENCE [LARGE SCALE GENOMIC DNA]</scope>
    <source>
        <strain evidence="6 7">4Q3S-7</strain>
    </source>
</reference>
<dbReference type="InterPro" id="IPR036271">
    <property type="entry name" value="Tet_transcr_reg_TetR-rel_C_sf"/>
</dbReference>
<keyword evidence="2 4" id="KW-0238">DNA-binding</keyword>
<organism evidence="6 7">
    <name type="scientific">Nocardioides mangrovicus</name>
    <dbReference type="NCBI Taxonomy" id="2478913"/>
    <lineage>
        <taxon>Bacteria</taxon>
        <taxon>Bacillati</taxon>
        <taxon>Actinomycetota</taxon>
        <taxon>Actinomycetes</taxon>
        <taxon>Propionibacteriales</taxon>
        <taxon>Nocardioidaceae</taxon>
        <taxon>Nocardioides</taxon>
    </lineage>
</organism>
<dbReference type="InterPro" id="IPR001647">
    <property type="entry name" value="HTH_TetR"/>
</dbReference>
<dbReference type="SUPFAM" id="SSF46689">
    <property type="entry name" value="Homeodomain-like"/>
    <property type="match status" value="1"/>
</dbReference>
<evidence type="ECO:0000256" key="3">
    <source>
        <dbReference type="ARBA" id="ARBA00023163"/>
    </source>
</evidence>
<comment type="caution">
    <text evidence="6">The sequence shown here is derived from an EMBL/GenBank/DDBJ whole genome shotgun (WGS) entry which is preliminary data.</text>
</comment>
<evidence type="ECO:0000256" key="4">
    <source>
        <dbReference type="PROSITE-ProRule" id="PRU00335"/>
    </source>
</evidence>
<sequence length="215" mass="23930">MESVITEAVAILDEAGSAALTFRALAGRLGGGVASIYWYVDNKEELLDRATDHVIGDVLGDIARREATEDPIEDLRTSAVMLFDAVTARPWLASYLLRNTDLQPNALRLYEHLGQQVMRLDLPPRETFHALSAVIGYVIGTAADLGQQPPAEVLEGQTTREEYLGRYAERWRESDPQDYPFLHYVVEEFDGHQDADQFSAGLDLVLAGLRLQADR</sequence>